<dbReference type="PANTHER" id="PTHR30146:SF155">
    <property type="entry name" value="ALANINE RACEMASE"/>
    <property type="match status" value="1"/>
</dbReference>
<feature type="domain" description="HTH lacI-type" evidence="4">
    <location>
        <begin position="1"/>
        <end position="55"/>
    </location>
</feature>
<dbReference type="AlphaFoldDB" id="A0AAU7GDM1"/>
<dbReference type="SMART" id="SM00354">
    <property type="entry name" value="HTH_LACI"/>
    <property type="match status" value="1"/>
</dbReference>
<dbReference type="SUPFAM" id="SSF47413">
    <property type="entry name" value="lambda repressor-like DNA-binding domains"/>
    <property type="match status" value="1"/>
</dbReference>
<dbReference type="SUPFAM" id="SSF53822">
    <property type="entry name" value="Periplasmic binding protein-like I"/>
    <property type="match status" value="1"/>
</dbReference>
<dbReference type="PROSITE" id="PS50932">
    <property type="entry name" value="HTH_LACI_2"/>
    <property type="match status" value="1"/>
</dbReference>
<gene>
    <name evidence="5" type="ORF">AAME72_03565</name>
</gene>
<dbReference type="Pfam" id="PF00356">
    <property type="entry name" value="LacI"/>
    <property type="match status" value="1"/>
</dbReference>
<dbReference type="Gene3D" id="1.10.260.40">
    <property type="entry name" value="lambda repressor-like DNA-binding domains"/>
    <property type="match status" value="1"/>
</dbReference>
<dbReference type="InterPro" id="IPR028082">
    <property type="entry name" value="Peripla_BP_I"/>
</dbReference>
<keyword evidence="2 5" id="KW-0238">DNA-binding</keyword>
<dbReference type="InterPro" id="IPR046335">
    <property type="entry name" value="LacI/GalR-like_sensor"/>
</dbReference>
<dbReference type="EMBL" id="CP157390">
    <property type="protein sequence ID" value="XBM48945.1"/>
    <property type="molecule type" value="Genomic_DNA"/>
</dbReference>
<name>A0AAU7GDM1_9MICO</name>
<dbReference type="InterPro" id="IPR010982">
    <property type="entry name" value="Lambda_DNA-bd_dom_sf"/>
</dbReference>
<keyword evidence="3" id="KW-0804">Transcription</keyword>
<evidence type="ECO:0000256" key="2">
    <source>
        <dbReference type="ARBA" id="ARBA00023125"/>
    </source>
</evidence>
<dbReference type="PANTHER" id="PTHR30146">
    <property type="entry name" value="LACI-RELATED TRANSCRIPTIONAL REPRESSOR"/>
    <property type="match status" value="1"/>
</dbReference>
<dbReference type="GO" id="GO:0000976">
    <property type="term" value="F:transcription cis-regulatory region binding"/>
    <property type="evidence" value="ECO:0007669"/>
    <property type="project" value="TreeGrafter"/>
</dbReference>
<dbReference type="GO" id="GO:0003700">
    <property type="term" value="F:DNA-binding transcription factor activity"/>
    <property type="evidence" value="ECO:0007669"/>
    <property type="project" value="TreeGrafter"/>
</dbReference>
<evidence type="ECO:0000313" key="5">
    <source>
        <dbReference type="EMBL" id="XBM48945.1"/>
    </source>
</evidence>
<proteinExistence type="predicted"/>
<accession>A0AAU7GDM1</accession>
<dbReference type="RefSeq" id="WP_348788866.1">
    <property type="nucleotide sequence ID" value="NZ_CP157390.1"/>
</dbReference>
<evidence type="ECO:0000259" key="4">
    <source>
        <dbReference type="PROSITE" id="PS50932"/>
    </source>
</evidence>
<evidence type="ECO:0000256" key="3">
    <source>
        <dbReference type="ARBA" id="ARBA00023163"/>
    </source>
</evidence>
<evidence type="ECO:0000256" key="1">
    <source>
        <dbReference type="ARBA" id="ARBA00023015"/>
    </source>
</evidence>
<sequence length="332" mass="35524">MTIADVAARAGVSKTAVSFVFNGRRGLSEATTESILRAARDLKWRPDAGARALSLDRPYRVGLVIRRPAADMESGLFEFLDGLGTRLAAGAASMIVRFVSSAEGESEAYAELAGRSQVDIVLLTDLRMSDDRLGSLLRLGLPFVVADRPSAVAADRAGVLQALLHLNGLGHRHVAMIVRDGLFRSDSRAVAFERHARALRLTVSVHPVPDSPLDAAIAVTDRLVRLTEPPTAVVYETSLLAAAALRVAGSANLNVPSDVSVLSLQDDAVARHANPPLTAVRWDHRAWGRVCGSRLLARLAGQAPESAALPRPSLIARESTSRPCSLTRKVFR</sequence>
<dbReference type="InterPro" id="IPR000843">
    <property type="entry name" value="HTH_LacI"/>
</dbReference>
<keyword evidence="1" id="KW-0805">Transcription regulation</keyword>
<reference evidence="5" key="1">
    <citation type="submission" date="2024-05" db="EMBL/GenBank/DDBJ databases">
        <title>The Natural Products Discovery Center: Release of the First 8490 Sequenced Strains for Exploring Actinobacteria Biosynthetic Diversity.</title>
        <authorList>
            <person name="Kalkreuter E."/>
            <person name="Kautsar S.A."/>
            <person name="Yang D."/>
            <person name="Bader C.D."/>
            <person name="Teijaro C.N."/>
            <person name="Fluegel L."/>
            <person name="Davis C.M."/>
            <person name="Simpson J.R."/>
            <person name="Lauterbach L."/>
            <person name="Steele A.D."/>
            <person name="Gui C."/>
            <person name="Meng S."/>
            <person name="Li G."/>
            <person name="Viehrig K."/>
            <person name="Ye F."/>
            <person name="Su P."/>
            <person name="Kiefer A.F."/>
            <person name="Nichols A."/>
            <person name="Cepeda A.J."/>
            <person name="Yan W."/>
            <person name="Fan B."/>
            <person name="Jiang Y."/>
            <person name="Adhikari A."/>
            <person name="Zheng C.-J."/>
            <person name="Schuster L."/>
            <person name="Cowan T.M."/>
            <person name="Smanski M.J."/>
            <person name="Chevrette M.G."/>
            <person name="de Carvalho L.P.S."/>
            <person name="Shen B."/>
        </authorList>
    </citation>
    <scope>NUCLEOTIDE SEQUENCE</scope>
    <source>
        <strain evidence="5">NPDC080035</strain>
    </source>
</reference>
<dbReference type="CDD" id="cd01392">
    <property type="entry name" value="HTH_LacI"/>
    <property type="match status" value="1"/>
</dbReference>
<organism evidence="5">
    <name type="scientific">Leifsonia sp. NPDC080035</name>
    <dbReference type="NCBI Taxonomy" id="3143936"/>
    <lineage>
        <taxon>Bacteria</taxon>
        <taxon>Bacillati</taxon>
        <taxon>Actinomycetota</taxon>
        <taxon>Actinomycetes</taxon>
        <taxon>Micrococcales</taxon>
        <taxon>Microbacteriaceae</taxon>
        <taxon>Leifsonia</taxon>
    </lineage>
</organism>
<dbReference type="Gene3D" id="3.40.50.2300">
    <property type="match status" value="2"/>
</dbReference>
<dbReference type="Pfam" id="PF13377">
    <property type="entry name" value="Peripla_BP_3"/>
    <property type="match status" value="1"/>
</dbReference>
<protein>
    <submittedName>
        <fullName evidence="5">LacI family DNA-binding transcriptional regulator</fullName>
    </submittedName>
</protein>